<evidence type="ECO:0000313" key="5">
    <source>
        <dbReference type="EMBL" id="PZA15718.1"/>
    </source>
</evidence>
<feature type="transmembrane region" description="Helical" evidence="3">
    <location>
        <begin position="20"/>
        <end position="40"/>
    </location>
</feature>
<comment type="caution">
    <text evidence="5">The sequence shown here is derived from an EMBL/GenBank/DDBJ whole genome shotgun (WGS) entry which is preliminary data.</text>
</comment>
<dbReference type="AlphaFoldDB" id="A0A323V6D2"/>
<dbReference type="PROSITE" id="PS50111">
    <property type="entry name" value="CHEMOTAXIS_TRANSDUC_2"/>
    <property type="match status" value="1"/>
</dbReference>
<dbReference type="InterPro" id="IPR004089">
    <property type="entry name" value="MCPsignal_dom"/>
</dbReference>
<dbReference type="SMART" id="SM00283">
    <property type="entry name" value="MA"/>
    <property type="match status" value="1"/>
</dbReference>
<keyword evidence="3" id="KW-0472">Membrane</keyword>
<evidence type="ECO:0000256" key="3">
    <source>
        <dbReference type="SAM" id="Phobius"/>
    </source>
</evidence>
<proteinExistence type="predicted"/>
<dbReference type="RefSeq" id="WP_110526056.1">
    <property type="nucleotide sequence ID" value="NZ_QKOE01000011.1"/>
</dbReference>
<dbReference type="GO" id="GO:0007165">
    <property type="term" value="P:signal transduction"/>
    <property type="evidence" value="ECO:0007669"/>
    <property type="project" value="UniProtKB-KW"/>
</dbReference>
<dbReference type="PANTHER" id="PTHR32089:SF112">
    <property type="entry name" value="LYSOZYME-LIKE PROTEIN-RELATED"/>
    <property type="match status" value="1"/>
</dbReference>
<feature type="transmembrane region" description="Helical" evidence="3">
    <location>
        <begin position="46"/>
        <end position="63"/>
    </location>
</feature>
<dbReference type="Gene3D" id="1.20.120.30">
    <property type="entry name" value="Aspartate receptor, ligand-binding domain"/>
    <property type="match status" value="1"/>
</dbReference>
<name>A0A323V6D2_9RHOO</name>
<dbReference type="PANTHER" id="PTHR32089">
    <property type="entry name" value="METHYL-ACCEPTING CHEMOTAXIS PROTEIN MCPB"/>
    <property type="match status" value="1"/>
</dbReference>
<dbReference type="OrthoDB" id="9808588at2"/>
<keyword evidence="3" id="KW-0812">Transmembrane</keyword>
<protein>
    <submittedName>
        <fullName evidence="5">Chemotaxis protein</fullName>
    </submittedName>
</protein>
<feature type="domain" description="Methyl-accepting transducer" evidence="4">
    <location>
        <begin position="209"/>
        <end position="374"/>
    </location>
</feature>
<keyword evidence="6" id="KW-1185">Reference proteome</keyword>
<dbReference type="Proteomes" id="UP000248259">
    <property type="component" value="Unassembled WGS sequence"/>
</dbReference>
<dbReference type="EMBL" id="QKOE01000011">
    <property type="protein sequence ID" value="PZA15718.1"/>
    <property type="molecule type" value="Genomic_DNA"/>
</dbReference>
<reference evidence="5 6" key="1">
    <citation type="submission" date="2018-06" db="EMBL/GenBank/DDBJ databases">
        <title>Azoarcus communis strain SWub3 genome.</title>
        <authorList>
            <person name="Zorraquino Salvo V."/>
            <person name="Toubiana D."/>
            <person name="Blumwald E."/>
        </authorList>
    </citation>
    <scope>NUCLEOTIDE SEQUENCE [LARGE SCALE GENOMIC DNA]</scope>
    <source>
        <strain evidence="5 6">SWub3</strain>
    </source>
</reference>
<dbReference type="Gene3D" id="1.10.287.950">
    <property type="entry name" value="Methyl-accepting chemotaxis protein"/>
    <property type="match status" value="1"/>
</dbReference>
<dbReference type="GO" id="GO:0016020">
    <property type="term" value="C:membrane"/>
    <property type="evidence" value="ECO:0007669"/>
    <property type="project" value="InterPro"/>
</dbReference>
<sequence length="494" mass="53973">MSQSRPQPNSNRLPFLDGQFLIYCLVFVGLTSALAVWQIMLHGIEAPVVVIPLLTVAFSVYAWRHFQRPLATLGRIEDVILACRDGNLHERVTQTAGLGEVGKVAWELNEFLDLVETYFKEITTCFRMVGEGQYYRRALVHGLPGEFAASLNNINVAIQAMEENARFVSQQRLGARLHGLNTVNLLRNLKGNQSDLLGVSREMDGVVGIAEENYKGAMRSREDVGRIGEALEDINSRMQSMTVAAGELGEASGNIGQAVHIISEIADQTNLLALNAAIEAARAGEVGRGFAVVADEVRKLAERTKTATTQISQIISGFRDRVETMVSQTSVVGGQSEQVSSEVAVFRGQFDAVAASAEATIEQLGRAKDLSFASLVKMDHIIYMQNAYVSMEARGDCDEAHAIAVDHHNCRLGKWYYDGTGAGIFGKTRAFAQLEKPHSVVHNSVHKALHAVQKYGNEELDACDMIVDAMEQAETASADVIRLVGQMVTEKHGL</sequence>
<keyword evidence="1 2" id="KW-0807">Transducer</keyword>
<dbReference type="Pfam" id="PF13682">
    <property type="entry name" value="CZB"/>
    <property type="match status" value="1"/>
</dbReference>
<evidence type="ECO:0000256" key="1">
    <source>
        <dbReference type="ARBA" id="ARBA00023224"/>
    </source>
</evidence>
<accession>A0A323V6D2</accession>
<dbReference type="Pfam" id="PF00015">
    <property type="entry name" value="MCPsignal"/>
    <property type="match status" value="1"/>
</dbReference>
<evidence type="ECO:0000259" key="4">
    <source>
        <dbReference type="PROSITE" id="PS50111"/>
    </source>
</evidence>
<gene>
    <name evidence="5" type="ORF">DNK49_14695</name>
</gene>
<evidence type="ECO:0000313" key="6">
    <source>
        <dbReference type="Proteomes" id="UP000248259"/>
    </source>
</evidence>
<dbReference type="SUPFAM" id="SSF58104">
    <property type="entry name" value="Methyl-accepting chemotaxis protein (MCP) signaling domain"/>
    <property type="match status" value="1"/>
</dbReference>
<organism evidence="5 6">
    <name type="scientific">Parazoarcus communis SWub3 = DSM 12120</name>
    <dbReference type="NCBI Taxonomy" id="1121029"/>
    <lineage>
        <taxon>Bacteria</taxon>
        <taxon>Pseudomonadati</taxon>
        <taxon>Pseudomonadota</taxon>
        <taxon>Betaproteobacteria</taxon>
        <taxon>Rhodocyclales</taxon>
        <taxon>Zoogloeaceae</taxon>
        <taxon>Parazoarcus</taxon>
    </lineage>
</organism>
<keyword evidence="3" id="KW-1133">Transmembrane helix</keyword>
<evidence type="ECO:0000256" key="2">
    <source>
        <dbReference type="PROSITE-ProRule" id="PRU00284"/>
    </source>
</evidence>
<dbReference type="InterPro" id="IPR025991">
    <property type="entry name" value="Chemoreceptor_zinc-bind_dom"/>
</dbReference>